<protein>
    <submittedName>
        <fullName evidence="6">Ribose-5-phosphate isomerase</fullName>
    </submittedName>
</protein>
<dbReference type="AlphaFoldDB" id="A0A2T5IFT4"/>
<evidence type="ECO:0000313" key="7">
    <source>
        <dbReference type="Proteomes" id="UP000244161"/>
    </source>
</evidence>
<dbReference type="InterPro" id="IPR051812">
    <property type="entry name" value="SPI_LacAB/RpiB"/>
</dbReference>
<accession>A0A2T5IFT4</accession>
<feature type="binding site" evidence="5">
    <location>
        <position position="136"/>
    </location>
    <ligand>
        <name>D-ribulose 5-phosphate</name>
        <dbReference type="ChEBI" id="CHEBI:58121"/>
    </ligand>
</feature>
<proteinExistence type="inferred from homology"/>
<dbReference type="InterPro" id="IPR004785">
    <property type="entry name" value="RpiB"/>
</dbReference>
<gene>
    <name evidence="6" type="ORF">C8U37_11645</name>
</gene>
<evidence type="ECO:0000256" key="5">
    <source>
        <dbReference type="PIRSR" id="PIRSR005384-2"/>
    </source>
</evidence>
<dbReference type="NCBIfam" id="TIGR01120">
    <property type="entry name" value="rpiB"/>
    <property type="match status" value="1"/>
</dbReference>
<keyword evidence="7" id="KW-1185">Reference proteome</keyword>
<feature type="active site" description="Proton acceptor" evidence="4">
    <location>
        <position position="65"/>
    </location>
</feature>
<dbReference type="PIRSF" id="PIRSF005384">
    <property type="entry name" value="RpiB_LacA_B"/>
    <property type="match status" value="1"/>
</dbReference>
<reference evidence="6 7" key="1">
    <citation type="submission" date="2018-04" db="EMBL/GenBank/DDBJ databases">
        <title>Genomic Encyclopedia of Archaeal and Bacterial Type Strains, Phase II (KMG-II): from individual species to whole genera.</title>
        <authorList>
            <person name="Goeker M."/>
        </authorList>
    </citation>
    <scope>NUCLEOTIDE SEQUENCE [LARGE SCALE GENOMIC DNA]</scope>
    <source>
        <strain evidence="6 7">DSM 18806</strain>
    </source>
</reference>
<keyword evidence="3 6" id="KW-0413">Isomerase</keyword>
<comment type="caution">
    <text evidence="6">The sequence shown here is derived from an EMBL/GenBank/DDBJ whole genome shotgun (WGS) entry which is preliminary data.</text>
</comment>
<comment type="similarity">
    <text evidence="1">Belongs to the LacAB/RpiB family.</text>
</comment>
<dbReference type="NCBIfam" id="NF004051">
    <property type="entry name" value="PRK05571.1"/>
    <property type="match status" value="1"/>
</dbReference>
<evidence type="ECO:0000256" key="3">
    <source>
        <dbReference type="ARBA" id="ARBA00023235"/>
    </source>
</evidence>
<dbReference type="InterPro" id="IPR003500">
    <property type="entry name" value="RpiB_LacA_LacB"/>
</dbReference>
<name>A0A2T5IFT4_9LACT</name>
<dbReference type="PANTHER" id="PTHR43732:SF1">
    <property type="entry name" value="RIBOSE 5-PHOSPHATE ISOMERASE"/>
    <property type="match status" value="1"/>
</dbReference>
<keyword evidence="2" id="KW-0423">Lactose metabolism</keyword>
<dbReference type="EMBL" id="QAOM01000016">
    <property type="protein sequence ID" value="PTQ82704.1"/>
    <property type="molecule type" value="Genomic_DNA"/>
</dbReference>
<dbReference type="NCBIfam" id="TIGR00689">
    <property type="entry name" value="rpiB_lacA_lacB"/>
    <property type="match status" value="1"/>
</dbReference>
<dbReference type="SUPFAM" id="SSF89623">
    <property type="entry name" value="Ribose/Galactose isomerase RpiB/AlsB"/>
    <property type="match status" value="1"/>
</dbReference>
<dbReference type="RefSeq" id="WP_108033289.1">
    <property type="nucleotide sequence ID" value="NZ_QAOM01000016.1"/>
</dbReference>
<sequence>MKLAIGSDHVGIELKPTIIEYVQLLGHEVEDFGPFSDERTDYPIYGKKVAEEVAAGHFDGGILICGTGVGISISANKVDGIRAVVCSEPYSAKLSKEHNNTNIVAFGSRVVGSELAKMIVKEWLEAEFEGGRHGKRVEMIADIEMEYSR</sequence>
<feature type="binding site" evidence="5">
    <location>
        <position position="99"/>
    </location>
    <ligand>
        <name>D-ribulose 5-phosphate</name>
        <dbReference type="ChEBI" id="CHEBI:58121"/>
    </ligand>
</feature>
<dbReference type="Gene3D" id="3.40.1400.10">
    <property type="entry name" value="Sugar-phosphate isomerase, RpiB/LacA/LacB"/>
    <property type="match status" value="1"/>
</dbReference>
<feature type="binding site" evidence="5">
    <location>
        <begin position="66"/>
        <end position="70"/>
    </location>
    <ligand>
        <name>D-ribulose 5-phosphate</name>
        <dbReference type="ChEBI" id="CHEBI:58121"/>
    </ligand>
</feature>
<evidence type="ECO:0000256" key="4">
    <source>
        <dbReference type="PIRSR" id="PIRSR005384-1"/>
    </source>
</evidence>
<dbReference type="InterPro" id="IPR036569">
    <property type="entry name" value="RpiB_LacA_LacB_sf"/>
</dbReference>
<dbReference type="PANTHER" id="PTHR43732">
    <property type="entry name" value="RIBOSE 5-PHOSPHATE ISOMERASE-RELATED"/>
    <property type="match status" value="1"/>
</dbReference>
<dbReference type="Pfam" id="PF02502">
    <property type="entry name" value="LacAB_rpiB"/>
    <property type="match status" value="1"/>
</dbReference>
<dbReference type="OrthoDB" id="1778624at2"/>
<feature type="binding site" evidence="5">
    <location>
        <position position="132"/>
    </location>
    <ligand>
        <name>D-ribulose 5-phosphate</name>
        <dbReference type="ChEBI" id="CHEBI:58121"/>
    </ligand>
</feature>
<evidence type="ECO:0000256" key="2">
    <source>
        <dbReference type="ARBA" id="ARBA00022736"/>
    </source>
</evidence>
<feature type="active site" description="Proton donor" evidence="4">
    <location>
        <position position="98"/>
    </location>
</feature>
<organism evidence="6 7">
    <name type="scientific">Trichococcus patagoniensis</name>
    <dbReference type="NCBI Taxonomy" id="382641"/>
    <lineage>
        <taxon>Bacteria</taxon>
        <taxon>Bacillati</taxon>
        <taxon>Bacillota</taxon>
        <taxon>Bacilli</taxon>
        <taxon>Lactobacillales</taxon>
        <taxon>Carnobacteriaceae</taxon>
        <taxon>Trichococcus</taxon>
    </lineage>
</organism>
<feature type="binding site" evidence="5">
    <location>
        <position position="109"/>
    </location>
    <ligand>
        <name>D-ribulose 5-phosphate</name>
        <dbReference type="ChEBI" id="CHEBI:58121"/>
    </ligand>
</feature>
<dbReference type="GO" id="GO:0005988">
    <property type="term" value="P:lactose metabolic process"/>
    <property type="evidence" value="ECO:0007669"/>
    <property type="project" value="UniProtKB-KW"/>
</dbReference>
<evidence type="ECO:0000256" key="1">
    <source>
        <dbReference type="ARBA" id="ARBA00008754"/>
    </source>
</evidence>
<evidence type="ECO:0000313" key="6">
    <source>
        <dbReference type="EMBL" id="PTQ82704.1"/>
    </source>
</evidence>
<feature type="binding site" evidence="5">
    <location>
        <begin position="8"/>
        <end position="9"/>
    </location>
    <ligand>
        <name>D-ribulose 5-phosphate</name>
        <dbReference type="ChEBI" id="CHEBI:58121"/>
    </ligand>
</feature>
<dbReference type="Proteomes" id="UP000244161">
    <property type="component" value="Unassembled WGS sequence"/>
</dbReference>
<dbReference type="GO" id="GO:0016861">
    <property type="term" value="F:intramolecular oxidoreductase activity, interconverting aldoses and ketoses"/>
    <property type="evidence" value="ECO:0007669"/>
    <property type="project" value="UniProtKB-ARBA"/>
</dbReference>